<proteinExistence type="inferred from homology"/>
<dbReference type="EMBL" id="BAABKN010000030">
    <property type="protein sequence ID" value="GAA4754882.1"/>
    <property type="molecule type" value="Genomic_DNA"/>
</dbReference>
<evidence type="ECO:0000259" key="7">
    <source>
        <dbReference type="Pfam" id="PF10502"/>
    </source>
</evidence>
<accession>A0ABP8ZFF7</accession>
<name>A0ABP8ZFF7_9ACTN</name>
<dbReference type="CDD" id="cd06530">
    <property type="entry name" value="S26_SPase_I"/>
    <property type="match status" value="1"/>
</dbReference>
<dbReference type="EC" id="3.4.21.89" evidence="4 6"/>
<dbReference type="RefSeq" id="WP_345529365.1">
    <property type="nucleotide sequence ID" value="NZ_BAABKN010000030.1"/>
</dbReference>
<comment type="subcellular location">
    <subcellularLocation>
        <location evidence="2">Cell membrane</location>
        <topology evidence="2">Single-pass type II membrane protein</topology>
    </subcellularLocation>
    <subcellularLocation>
        <location evidence="6">Membrane</location>
        <topology evidence="6">Single-pass type II membrane protein</topology>
    </subcellularLocation>
</comment>
<evidence type="ECO:0000256" key="5">
    <source>
        <dbReference type="ARBA" id="ARBA00022801"/>
    </source>
</evidence>
<evidence type="ECO:0000256" key="3">
    <source>
        <dbReference type="ARBA" id="ARBA00009370"/>
    </source>
</evidence>
<feature type="transmembrane region" description="Helical" evidence="6">
    <location>
        <begin position="21"/>
        <end position="43"/>
    </location>
</feature>
<dbReference type="PANTHER" id="PTHR43390">
    <property type="entry name" value="SIGNAL PEPTIDASE I"/>
    <property type="match status" value="1"/>
</dbReference>
<dbReference type="Proteomes" id="UP001499882">
    <property type="component" value="Unassembled WGS sequence"/>
</dbReference>
<sequence length="245" mass="26311">MTTSGDGAPAKNHRPIWLETLLLVVIAVVVAIVLKTFFVQAFYIPSPSMVPGLVKDDRILVEKPSYWFGEPQRGDVVVFEDPGGWLPQEDAGPVGPVAKTLAKIGLYPAGGHLVKRVIGIGGDTIVCCDDQGRISVNGQPLDEDAYVKNPDTSACRGPEGPGGADACSWTAGPVPDGDLFVMGDNRYESADSSFHMCSPGDDTCVPGEEFFDQDLVVGRVFAVVWPRDHMARLHRPDTFSDVPDS</sequence>
<evidence type="ECO:0000256" key="6">
    <source>
        <dbReference type="RuleBase" id="RU362042"/>
    </source>
</evidence>
<evidence type="ECO:0000256" key="4">
    <source>
        <dbReference type="ARBA" id="ARBA00013208"/>
    </source>
</evidence>
<organism evidence="8 9">
    <name type="scientific">Nocardioides endophyticus</name>
    <dbReference type="NCBI Taxonomy" id="1353775"/>
    <lineage>
        <taxon>Bacteria</taxon>
        <taxon>Bacillati</taxon>
        <taxon>Actinomycetota</taxon>
        <taxon>Actinomycetes</taxon>
        <taxon>Propionibacteriales</taxon>
        <taxon>Nocardioidaceae</taxon>
        <taxon>Nocardioides</taxon>
    </lineage>
</organism>
<dbReference type="PROSITE" id="PS00761">
    <property type="entry name" value="SPASE_I_3"/>
    <property type="match status" value="1"/>
</dbReference>
<comment type="similarity">
    <text evidence="3 6">Belongs to the peptidase S26 family.</text>
</comment>
<dbReference type="InterPro" id="IPR019758">
    <property type="entry name" value="Pept_S26A_signal_pept_1_CS"/>
</dbReference>
<dbReference type="PANTHER" id="PTHR43390:SF1">
    <property type="entry name" value="CHLOROPLAST PROCESSING PEPTIDASE"/>
    <property type="match status" value="1"/>
</dbReference>
<evidence type="ECO:0000256" key="2">
    <source>
        <dbReference type="ARBA" id="ARBA00004401"/>
    </source>
</evidence>
<feature type="domain" description="Peptidase S26" evidence="7">
    <location>
        <begin position="18"/>
        <end position="225"/>
    </location>
</feature>
<reference evidence="9" key="1">
    <citation type="journal article" date="2019" name="Int. J. Syst. Evol. Microbiol.">
        <title>The Global Catalogue of Microorganisms (GCM) 10K type strain sequencing project: providing services to taxonomists for standard genome sequencing and annotation.</title>
        <authorList>
            <consortium name="The Broad Institute Genomics Platform"/>
            <consortium name="The Broad Institute Genome Sequencing Center for Infectious Disease"/>
            <person name="Wu L."/>
            <person name="Ma J."/>
        </authorList>
    </citation>
    <scope>NUCLEOTIDE SEQUENCE [LARGE SCALE GENOMIC DNA]</scope>
    <source>
        <strain evidence="9">JCM 18532</strain>
    </source>
</reference>
<keyword evidence="9" id="KW-1185">Reference proteome</keyword>
<keyword evidence="6" id="KW-1133">Transmembrane helix</keyword>
<dbReference type="SUPFAM" id="SSF51306">
    <property type="entry name" value="LexA/Signal peptidase"/>
    <property type="match status" value="1"/>
</dbReference>
<dbReference type="NCBIfam" id="TIGR02227">
    <property type="entry name" value="sigpep_I_bact"/>
    <property type="match status" value="1"/>
</dbReference>
<evidence type="ECO:0000313" key="9">
    <source>
        <dbReference type="Proteomes" id="UP001499882"/>
    </source>
</evidence>
<comment type="caution">
    <text evidence="8">The sequence shown here is derived from an EMBL/GenBank/DDBJ whole genome shotgun (WGS) entry which is preliminary data.</text>
</comment>
<keyword evidence="6" id="KW-0645">Protease</keyword>
<dbReference type="Pfam" id="PF10502">
    <property type="entry name" value="Peptidase_S26"/>
    <property type="match status" value="1"/>
</dbReference>
<keyword evidence="6" id="KW-0472">Membrane</keyword>
<comment type="catalytic activity">
    <reaction evidence="1 6">
        <text>Cleavage of hydrophobic, N-terminal signal or leader sequences from secreted and periplasmic proteins.</text>
        <dbReference type="EC" id="3.4.21.89"/>
    </reaction>
</comment>
<dbReference type="PRINTS" id="PR00727">
    <property type="entry name" value="LEADERPTASE"/>
</dbReference>
<dbReference type="InterPro" id="IPR036286">
    <property type="entry name" value="LexA/Signal_pep-like_sf"/>
</dbReference>
<keyword evidence="5 6" id="KW-0378">Hydrolase</keyword>
<dbReference type="InterPro" id="IPR019533">
    <property type="entry name" value="Peptidase_S26"/>
</dbReference>
<evidence type="ECO:0000256" key="1">
    <source>
        <dbReference type="ARBA" id="ARBA00000677"/>
    </source>
</evidence>
<dbReference type="InterPro" id="IPR000223">
    <property type="entry name" value="Pept_S26A_signal_pept_1"/>
</dbReference>
<keyword evidence="6" id="KW-0812">Transmembrane</keyword>
<dbReference type="Gene3D" id="2.10.109.10">
    <property type="entry name" value="Umud Fragment, subunit A"/>
    <property type="match status" value="1"/>
</dbReference>
<gene>
    <name evidence="8" type="ORF">GCM10023350_45410</name>
</gene>
<evidence type="ECO:0000313" key="8">
    <source>
        <dbReference type="EMBL" id="GAA4754882.1"/>
    </source>
</evidence>
<protein>
    <recommendedName>
        <fullName evidence="4 6">Signal peptidase I</fullName>
        <ecNumber evidence="4 6">3.4.21.89</ecNumber>
    </recommendedName>
</protein>